<evidence type="ECO:0000256" key="1">
    <source>
        <dbReference type="ARBA" id="ARBA00022649"/>
    </source>
</evidence>
<dbReference type="RefSeq" id="WP_157565444.1">
    <property type="nucleotide sequence ID" value="NZ_WPIK01000005.1"/>
</dbReference>
<gene>
    <name evidence="2" type="ORF">GO621_06870</name>
</gene>
<dbReference type="EMBL" id="WPIK01000005">
    <property type="protein sequence ID" value="MVN21255.1"/>
    <property type="molecule type" value="Genomic_DNA"/>
</dbReference>
<evidence type="ECO:0000313" key="3">
    <source>
        <dbReference type="Proteomes" id="UP000462014"/>
    </source>
</evidence>
<keyword evidence="1" id="KW-1277">Toxin-antitoxin system</keyword>
<proteinExistence type="predicted"/>
<accession>A0A7K1SVA7</accession>
<dbReference type="InterPro" id="IPR007712">
    <property type="entry name" value="RelE/ParE_toxin"/>
</dbReference>
<dbReference type="SUPFAM" id="SSF143011">
    <property type="entry name" value="RelE-like"/>
    <property type="match status" value="1"/>
</dbReference>
<protein>
    <submittedName>
        <fullName evidence="2">Type II toxin-antitoxin system RelE/ParE family toxin</fullName>
    </submittedName>
</protein>
<dbReference type="Pfam" id="PF05016">
    <property type="entry name" value="ParE_toxin"/>
    <property type="match status" value="1"/>
</dbReference>
<name>A0A7K1SVA7_9SPHI</name>
<dbReference type="Proteomes" id="UP000462014">
    <property type="component" value="Unassembled WGS sequence"/>
</dbReference>
<organism evidence="2 3">
    <name type="scientific">Mucilaginibacter arboris</name>
    <dbReference type="NCBI Taxonomy" id="2682090"/>
    <lineage>
        <taxon>Bacteria</taxon>
        <taxon>Pseudomonadati</taxon>
        <taxon>Bacteroidota</taxon>
        <taxon>Sphingobacteriia</taxon>
        <taxon>Sphingobacteriales</taxon>
        <taxon>Sphingobacteriaceae</taxon>
        <taxon>Mucilaginibacter</taxon>
    </lineage>
</organism>
<keyword evidence="3" id="KW-1185">Reference proteome</keyword>
<dbReference type="Gene3D" id="3.30.2310.20">
    <property type="entry name" value="RelE-like"/>
    <property type="match status" value="1"/>
</dbReference>
<dbReference type="AlphaFoldDB" id="A0A7K1SVA7"/>
<evidence type="ECO:0000313" key="2">
    <source>
        <dbReference type="EMBL" id="MVN21255.1"/>
    </source>
</evidence>
<sequence>MAATVIYTRTARIDLQEIFTFISKNSLRYAQKEINEIRQEVKKLKSNLYLGHQFYEKGDELTREIVYKNYRIIYNISSNYTKIQILTIHHHARLLSNNPGLDDNDDE</sequence>
<reference evidence="2 3" key="1">
    <citation type="submission" date="2019-12" db="EMBL/GenBank/DDBJ databases">
        <title>Mucilaginibacter sp. HMF7410 genome sequencing and assembly.</title>
        <authorList>
            <person name="Kang H."/>
            <person name="Cha I."/>
            <person name="Kim H."/>
            <person name="Joh K."/>
        </authorList>
    </citation>
    <scope>NUCLEOTIDE SEQUENCE [LARGE SCALE GENOMIC DNA]</scope>
    <source>
        <strain evidence="2 3">HMF7410</strain>
    </source>
</reference>
<comment type="caution">
    <text evidence="2">The sequence shown here is derived from an EMBL/GenBank/DDBJ whole genome shotgun (WGS) entry which is preliminary data.</text>
</comment>
<dbReference type="InterPro" id="IPR035093">
    <property type="entry name" value="RelE/ParE_toxin_dom_sf"/>
</dbReference>